<keyword evidence="2" id="KW-1185">Reference proteome</keyword>
<dbReference type="AlphaFoldDB" id="A0A445D7H7"/>
<reference evidence="1 2" key="1">
    <citation type="submission" date="2019-01" db="EMBL/GenBank/DDBJ databases">
        <title>Sequencing of cultivated peanut Arachis hypogaea provides insights into genome evolution and oil improvement.</title>
        <authorList>
            <person name="Chen X."/>
        </authorList>
    </citation>
    <scope>NUCLEOTIDE SEQUENCE [LARGE SCALE GENOMIC DNA]</scope>
    <source>
        <strain evidence="2">cv. Fuhuasheng</strain>
        <tissue evidence="1">Leaves</tissue>
    </source>
</reference>
<accession>A0A445D7H7</accession>
<evidence type="ECO:0000313" key="2">
    <source>
        <dbReference type="Proteomes" id="UP000289738"/>
    </source>
</evidence>
<comment type="caution">
    <text evidence="1">The sequence shown here is derived from an EMBL/GenBank/DDBJ whole genome shotgun (WGS) entry which is preliminary data.</text>
</comment>
<protein>
    <submittedName>
        <fullName evidence="1">Uncharacterized protein</fullName>
    </submittedName>
</protein>
<name>A0A445D7H7_ARAHY</name>
<sequence>MTYVVKQVKKVVFREFSHLEKLKALVDAKNVGSQRVLEKPLKSCCSVLPILWWISYLGINK</sequence>
<organism evidence="1 2">
    <name type="scientific">Arachis hypogaea</name>
    <name type="common">Peanut</name>
    <dbReference type="NCBI Taxonomy" id="3818"/>
    <lineage>
        <taxon>Eukaryota</taxon>
        <taxon>Viridiplantae</taxon>
        <taxon>Streptophyta</taxon>
        <taxon>Embryophyta</taxon>
        <taxon>Tracheophyta</taxon>
        <taxon>Spermatophyta</taxon>
        <taxon>Magnoliopsida</taxon>
        <taxon>eudicotyledons</taxon>
        <taxon>Gunneridae</taxon>
        <taxon>Pentapetalae</taxon>
        <taxon>rosids</taxon>
        <taxon>fabids</taxon>
        <taxon>Fabales</taxon>
        <taxon>Fabaceae</taxon>
        <taxon>Papilionoideae</taxon>
        <taxon>50 kb inversion clade</taxon>
        <taxon>dalbergioids sensu lato</taxon>
        <taxon>Dalbergieae</taxon>
        <taxon>Pterocarpus clade</taxon>
        <taxon>Arachis</taxon>
    </lineage>
</organism>
<dbReference type="Proteomes" id="UP000289738">
    <property type="component" value="Chromosome A05"/>
</dbReference>
<dbReference type="EMBL" id="SDMP01000005">
    <property type="protein sequence ID" value="RYR59108.1"/>
    <property type="molecule type" value="Genomic_DNA"/>
</dbReference>
<gene>
    <name evidence="1" type="ORF">Ahy_A05g024950</name>
</gene>
<evidence type="ECO:0000313" key="1">
    <source>
        <dbReference type="EMBL" id="RYR59108.1"/>
    </source>
</evidence>
<proteinExistence type="predicted"/>